<organism evidence="2">
    <name type="scientific">uncultured Sphingomonas sp</name>
    <dbReference type="NCBI Taxonomy" id="158754"/>
    <lineage>
        <taxon>Bacteria</taxon>
        <taxon>Pseudomonadati</taxon>
        <taxon>Pseudomonadota</taxon>
        <taxon>Alphaproteobacteria</taxon>
        <taxon>Sphingomonadales</taxon>
        <taxon>Sphingomonadaceae</taxon>
        <taxon>Sphingomonas</taxon>
        <taxon>environmental samples</taxon>
    </lineage>
</organism>
<feature type="region of interest" description="Disordered" evidence="1">
    <location>
        <begin position="1"/>
        <end position="69"/>
    </location>
</feature>
<gene>
    <name evidence="2" type="ORF">AVDCRST_MAG62-1452</name>
</gene>
<dbReference type="AlphaFoldDB" id="A0A6J4TKL0"/>
<name>A0A6J4TKL0_9SPHN</name>
<evidence type="ECO:0000256" key="1">
    <source>
        <dbReference type="SAM" id="MobiDB-lite"/>
    </source>
</evidence>
<sequence>EPRRRLSAAPADDRGHDHPPVRREDQGRLHPPGPRVHGFPRTITGRSRARGSPALSAAPGLARRELRPHELGEHGAAVLLSRHACPAGLRQPHGPDRVARAAAGRAEPRGGGAAARPRAEPQVPRRAQRCLWRRPARLGDRQPEGRRYRQRPHADPGRAGQGPQGPLRHALARPPRPPAPVVAGEAPARLAVPW</sequence>
<dbReference type="EMBL" id="CADCWB010000176">
    <property type="protein sequence ID" value="CAA9525814.1"/>
    <property type="molecule type" value="Genomic_DNA"/>
</dbReference>
<reference evidence="2" key="1">
    <citation type="submission" date="2020-02" db="EMBL/GenBank/DDBJ databases">
        <authorList>
            <person name="Meier V. D."/>
        </authorList>
    </citation>
    <scope>NUCLEOTIDE SEQUENCE</scope>
    <source>
        <strain evidence="2">AVDCRST_MAG62</strain>
    </source>
</reference>
<feature type="compositionally biased region" description="Basic residues" evidence="1">
    <location>
        <begin position="126"/>
        <end position="136"/>
    </location>
</feature>
<evidence type="ECO:0000313" key="2">
    <source>
        <dbReference type="EMBL" id="CAA9525814.1"/>
    </source>
</evidence>
<feature type="compositionally biased region" description="Low complexity" evidence="1">
    <location>
        <begin position="181"/>
        <end position="194"/>
    </location>
</feature>
<protein>
    <submittedName>
        <fullName evidence="2">Site-specific tyrosine recombinase</fullName>
    </submittedName>
</protein>
<feature type="non-terminal residue" evidence="2">
    <location>
        <position position="1"/>
    </location>
</feature>
<proteinExistence type="predicted"/>
<feature type="non-terminal residue" evidence="2">
    <location>
        <position position="194"/>
    </location>
</feature>
<feature type="compositionally biased region" description="Basic and acidic residues" evidence="1">
    <location>
        <begin position="137"/>
        <end position="156"/>
    </location>
</feature>
<feature type="region of interest" description="Disordered" evidence="1">
    <location>
        <begin position="87"/>
        <end position="194"/>
    </location>
</feature>
<feature type="compositionally biased region" description="Basic and acidic residues" evidence="1">
    <location>
        <begin position="11"/>
        <end position="28"/>
    </location>
</feature>
<accession>A0A6J4TKL0</accession>